<gene>
    <name evidence="1" type="ORF">ACFPB0_14280</name>
</gene>
<keyword evidence="2" id="KW-1185">Reference proteome</keyword>
<comment type="caution">
    <text evidence="1">The sequence shown here is derived from an EMBL/GenBank/DDBJ whole genome shotgun (WGS) entry which is preliminary data.</text>
</comment>
<dbReference type="PROSITE" id="PS51257">
    <property type="entry name" value="PROKAR_LIPOPROTEIN"/>
    <property type="match status" value="1"/>
</dbReference>
<protein>
    <submittedName>
        <fullName evidence="1">Uncharacterized protein</fullName>
    </submittedName>
</protein>
<proteinExistence type="predicted"/>
<name>A0ABV9NDK3_9PROT</name>
<sequence length="74" mass="8027">MSRSTNIRFEHRSAFNALLSGAFANFALVSCFVNGEPASAIAVVEETDGEVIIRPLFVSITDEMQLADHDGRLA</sequence>
<evidence type="ECO:0000313" key="1">
    <source>
        <dbReference type="EMBL" id="MFC4726457.1"/>
    </source>
</evidence>
<dbReference type="EMBL" id="JBHSGQ010000013">
    <property type="protein sequence ID" value="MFC4726457.1"/>
    <property type="molecule type" value="Genomic_DNA"/>
</dbReference>
<accession>A0ABV9NDK3</accession>
<dbReference type="RefSeq" id="WP_371392233.1">
    <property type="nucleotide sequence ID" value="NZ_CP163421.1"/>
</dbReference>
<evidence type="ECO:0000313" key="2">
    <source>
        <dbReference type="Proteomes" id="UP001596024"/>
    </source>
</evidence>
<organism evidence="1 2">
    <name type="scientific">Glycocaulis abyssi</name>
    <dbReference type="NCBI Taxonomy" id="1433403"/>
    <lineage>
        <taxon>Bacteria</taxon>
        <taxon>Pseudomonadati</taxon>
        <taxon>Pseudomonadota</taxon>
        <taxon>Alphaproteobacteria</taxon>
        <taxon>Maricaulales</taxon>
        <taxon>Maricaulaceae</taxon>
        <taxon>Glycocaulis</taxon>
    </lineage>
</organism>
<reference evidence="2" key="1">
    <citation type="journal article" date="2019" name="Int. J. Syst. Evol. Microbiol.">
        <title>The Global Catalogue of Microorganisms (GCM) 10K type strain sequencing project: providing services to taxonomists for standard genome sequencing and annotation.</title>
        <authorList>
            <consortium name="The Broad Institute Genomics Platform"/>
            <consortium name="The Broad Institute Genome Sequencing Center for Infectious Disease"/>
            <person name="Wu L."/>
            <person name="Ma J."/>
        </authorList>
    </citation>
    <scope>NUCLEOTIDE SEQUENCE [LARGE SCALE GENOMIC DNA]</scope>
    <source>
        <strain evidence="2">CCUG 62981</strain>
    </source>
</reference>
<dbReference type="Proteomes" id="UP001596024">
    <property type="component" value="Unassembled WGS sequence"/>
</dbReference>